<dbReference type="InterPro" id="IPR022551">
    <property type="entry name" value="BrxC"/>
</dbReference>
<dbReference type="RefSeq" id="WP_377410371.1">
    <property type="nucleotide sequence ID" value="NZ_JBHSCY010000002.1"/>
</dbReference>
<gene>
    <name evidence="1" type="primary">ytxJ</name>
    <name evidence="1" type="ORF">ACFOWD_10465</name>
</gene>
<accession>A0ABV8RA37</accession>
<dbReference type="Gene3D" id="3.40.30.10">
    <property type="entry name" value="Glutaredoxin"/>
    <property type="match status" value="1"/>
</dbReference>
<reference evidence="2" key="1">
    <citation type="journal article" date="2019" name="Int. J. Syst. Evol. Microbiol.">
        <title>The Global Catalogue of Microorganisms (GCM) 10K type strain sequencing project: providing services to taxonomists for standard genome sequencing and annotation.</title>
        <authorList>
            <consortium name="The Broad Institute Genomics Platform"/>
            <consortium name="The Broad Institute Genome Sequencing Center for Infectious Disease"/>
            <person name="Wu L."/>
            <person name="Ma J."/>
        </authorList>
    </citation>
    <scope>NUCLEOTIDE SEQUENCE [LARGE SCALE GENOMIC DNA]</scope>
    <source>
        <strain evidence="2">CECT 8655</strain>
    </source>
</reference>
<organism evidence="1 2">
    <name type="scientific">Polaribacter marinivivus</name>
    <dbReference type="NCBI Taxonomy" id="1524260"/>
    <lineage>
        <taxon>Bacteria</taxon>
        <taxon>Pseudomonadati</taxon>
        <taxon>Bacteroidota</taxon>
        <taxon>Flavobacteriia</taxon>
        <taxon>Flavobacteriales</taxon>
        <taxon>Flavobacteriaceae</taxon>
    </lineage>
</organism>
<dbReference type="Pfam" id="PF11009">
    <property type="entry name" value="BrxC"/>
    <property type="match status" value="1"/>
</dbReference>
<dbReference type="NCBIfam" id="TIGR04019">
    <property type="entry name" value="B_thiol_YtxJ"/>
    <property type="match status" value="1"/>
</dbReference>
<evidence type="ECO:0000313" key="2">
    <source>
        <dbReference type="Proteomes" id="UP001595826"/>
    </source>
</evidence>
<dbReference type="EMBL" id="JBHSCY010000002">
    <property type="protein sequence ID" value="MFC4269331.1"/>
    <property type="molecule type" value="Genomic_DNA"/>
</dbReference>
<dbReference type="SUPFAM" id="SSF52833">
    <property type="entry name" value="Thioredoxin-like"/>
    <property type="match status" value="1"/>
</dbReference>
<evidence type="ECO:0000313" key="1">
    <source>
        <dbReference type="EMBL" id="MFC4269331.1"/>
    </source>
</evidence>
<sequence>MGLFDFGKKRNDNIFINWTPLTSLEQLETIKEQSKTESIFIFKHSTRCGISSMVIKQFEKLFTEEHQRLKVYYLDLLSYRNVSDEVGYTFQVQHQSPQLLIIKNGVCVYHASHYDITQTDLTRFL</sequence>
<name>A0ABV8RA37_9FLAO</name>
<dbReference type="Proteomes" id="UP001595826">
    <property type="component" value="Unassembled WGS sequence"/>
</dbReference>
<proteinExistence type="predicted"/>
<dbReference type="InterPro" id="IPR036249">
    <property type="entry name" value="Thioredoxin-like_sf"/>
</dbReference>
<keyword evidence="2" id="KW-1185">Reference proteome</keyword>
<protein>
    <submittedName>
        <fullName evidence="1">Bacillithiol system redox-active protein YtxJ</fullName>
    </submittedName>
</protein>
<comment type="caution">
    <text evidence="1">The sequence shown here is derived from an EMBL/GenBank/DDBJ whole genome shotgun (WGS) entry which is preliminary data.</text>
</comment>